<keyword evidence="1" id="KW-0597">Phosphoprotein</keyword>
<evidence type="ECO:0000313" key="4">
    <source>
        <dbReference type="EMBL" id="ODQ57241.1"/>
    </source>
</evidence>
<dbReference type="InterPro" id="IPR046868">
    <property type="entry name" value="BAR_4"/>
</dbReference>
<feature type="compositionally biased region" description="Low complexity" evidence="2">
    <location>
        <begin position="599"/>
        <end position="612"/>
    </location>
</feature>
<feature type="domain" description="PH" evidence="3">
    <location>
        <begin position="339"/>
        <end position="446"/>
    </location>
</feature>
<dbReference type="AlphaFoldDB" id="A0A1E3NVP8"/>
<evidence type="ECO:0000256" key="1">
    <source>
        <dbReference type="ARBA" id="ARBA00022553"/>
    </source>
</evidence>
<gene>
    <name evidence="4" type="ORF">WICANDRAFT_86128</name>
</gene>
<organism evidence="4 5">
    <name type="scientific">Wickerhamomyces anomalus (strain ATCC 58044 / CBS 1984 / NCYC 433 / NRRL Y-366-8)</name>
    <name type="common">Yeast</name>
    <name type="synonym">Hansenula anomala</name>
    <dbReference type="NCBI Taxonomy" id="683960"/>
    <lineage>
        <taxon>Eukaryota</taxon>
        <taxon>Fungi</taxon>
        <taxon>Dikarya</taxon>
        <taxon>Ascomycota</taxon>
        <taxon>Saccharomycotina</taxon>
        <taxon>Saccharomycetes</taxon>
        <taxon>Phaffomycetales</taxon>
        <taxon>Wickerhamomycetaceae</taxon>
        <taxon>Wickerhamomyces</taxon>
    </lineage>
</organism>
<evidence type="ECO:0000313" key="5">
    <source>
        <dbReference type="Proteomes" id="UP000094112"/>
    </source>
</evidence>
<dbReference type="SUPFAM" id="SSF50729">
    <property type="entry name" value="PH domain-like"/>
    <property type="match status" value="1"/>
</dbReference>
<dbReference type="InterPro" id="IPR001849">
    <property type="entry name" value="PH_domain"/>
</dbReference>
<name>A0A1E3NVP8_WICAA</name>
<evidence type="ECO:0000259" key="3">
    <source>
        <dbReference type="PROSITE" id="PS50003"/>
    </source>
</evidence>
<sequence>MSYYHYIDDETILPKTNYNSPFYSSVPLHSQPTDILSKRFELWRQIIKSLINYFKSIAIANQQYSKINDNLIQTINFPFFTNIFPKVGGVAMENNKIFEPHVEDLKKQTYFASFGNGSIQDIQILLKKYHLNLGQQQRTISIELINTLVPRLEELQKDLFIKIREIKNLNSDFKNSLNQEIAITGQCLNDYIDVVKMYKNGVIESGSGKKDPYLLRLKLEIQLKQQLYQENYLEEAFINLQITGLELEKIIFQEIQNSLNRYNELISQEIFVMYNDLINELHQGIISKKNFFEWDESIKKDSSAEFKKHFLTILHDDQLPIPRKLSSIKYPYNKSIISKCFRSGYLLKKSKLLKNYSKSFFILTINYLHEFKSSNLMESPTPINSINLNDAILTESNDMKFQLHVKHIIGPDNKIKTHNYVFKRSLNEMDEYQFKKWIIDLKNMTSFNSFNERFKYINGKLSNSNSRSNTPMFEISNPMDNIDKVNEKLQNLQITSITNEANEGREGEEQQEQEQEPEPQAPSPSQLSPSPNEQQDIPQNFTQFAQNIKPTLPKLSLSSLPKVQIQEPSPIHPSTTTSTSSEDLIKLAIQHNQQARPASITSSTNTSSLGSSSISAIGVPTLTKQKSHIDLNGSLYKDEDKKEEDDELNKVLDALKNEV</sequence>
<dbReference type="Pfam" id="PF20399">
    <property type="entry name" value="PH_20"/>
    <property type="match status" value="1"/>
</dbReference>
<keyword evidence="5" id="KW-1185">Reference proteome</keyword>
<dbReference type="STRING" id="683960.A0A1E3NVP8"/>
<dbReference type="Pfam" id="PF20400">
    <property type="entry name" value="BAR_4"/>
    <property type="match status" value="1"/>
</dbReference>
<dbReference type="EMBL" id="KV454214">
    <property type="protein sequence ID" value="ODQ57241.1"/>
    <property type="molecule type" value="Genomic_DNA"/>
</dbReference>
<dbReference type="InterPro" id="IPR011993">
    <property type="entry name" value="PH-like_dom_sf"/>
</dbReference>
<dbReference type="RefSeq" id="XP_019036448.1">
    <property type="nucleotide sequence ID" value="XM_019186000.1"/>
</dbReference>
<protein>
    <recommendedName>
        <fullName evidence="3">PH domain-containing protein</fullName>
    </recommendedName>
</protein>
<dbReference type="SMART" id="SM00233">
    <property type="entry name" value="PH"/>
    <property type="match status" value="1"/>
</dbReference>
<dbReference type="OrthoDB" id="2264563at2759"/>
<dbReference type="Gene3D" id="2.30.29.30">
    <property type="entry name" value="Pleckstrin-homology domain (PH domain)/Phosphotyrosine-binding domain (PTB)"/>
    <property type="match status" value="1"/>
</dbReference>
<dbReference type="Proteomes" id="UP000094112">
    <property type="component" value="Unassembled WGS sequence"/>
</dbReference>
<dbReference type="PANTHER" id="PTHR31941">
    <property type="entry name" value="CYTOSKELETAL SIGNALING PROTEIN SLM1"/>
    <property type="match status" value="1"/>
</dbReference>
<dbReference type="InterPro" id="IPR046869">
    <property type="entry name" value="SLM1/RGC1-like_PH"/>
</dbReference>
<feature type="compositionally biased region" description="Low complexity" evidence="2">
    <location>
        <begin position="523"/>
        <end position="535"/>
    </location>
</feature>
<evidence type="ECO:0000256" key="2">
    <source>
        <dbReference type="SAM" id="MobiDB-lite"/>
    </source>
</evidence>
<reference evidence="4 5" key="1">
    <citation type="journal article" date="2016" name="Proc. Natl. Acad. Sci. U.S.A.">
        <title>Comparative genomics of biotechnologically important yeasts.</title>
        <authorList>
            <person name="Riley R."/>
            <person name="Haridas S."/>
            <person name="Wolfe K.H."/>
            <person name="Lopes M.R."/>
            <person name="Hittinger C.T."/>
            <person name="Goeker M."/>
            <person name="Salamov A.A."/>
            <person name="Wisecaver J.H."/>
            <person name="Long T.M."/>
            <person name="Calvey C.H."/>
            <person name="Aerts A.L."/>
            <person name="Barry K.W."/>
            <person name="Choi C."/>
            <person name="Clum A."/>
            <person name="Coughlan A.Y."/>
            <person name="Deshpande S."/>
            <person name="Douglass A.P."/>
            <person name="Hanson S.J."/>
            <person name="Klenk H.-P."/>
            <person name="LaButti K.M."/>
            <person name="Lapidus A."/>
            <person name="Lindquist E.A."/>
            <person name="Lipzen A.M."/>
            <person name="Meier-Kolthoff J.P."/>
            <person name="Ohm R.A."/>
            <person name="Otillar R.P."/>
            <person name="Pangilinan J.L."/>
            <person name="Peng Y."/>
            <person name="Rokas A."/>
            <person name="Rosa C.A."/>
            <person name="Scheuner C."/>
            <person name="Sibirny A.A."/>
            <person name="Slot J.C."/>
            <person name="Stielow J.B."/>
            <person name="Sun H."/>
            <person name="Kurtzman C.P."/>
            <person name="Blackwell M."/>
            <person name="Grigoriev I.V."/>
            <person name="Jeffries T.W."/>
        </authorList>
    </citation>
    <scope>NUCLEOTIDE SEQUENCE [LARGE SCALE GENOMIC DNA]</scope>
    <source>
        <strain evidence="5">ATCC 58044 / CBS 1984 / NCYC 433 / NRRL Y-366-8</strain>
    </source>
</reference>
<accession>A0A1E3NVP8</accession>
<dbReference type="PANTHER" id="PTHR31941:SF15">
    <property type="entry name" value="ACTIVATOR OF SKN7 PROTEIN 10-RELATED"/>
    <property type="match status" value="1"/>
</dbReference>
<feature type="region of interest" description="Disordered" evidence="2">
    <location>
        <begin position="593"/>
        <end position="612"/>
    </location>
</feature>
<feature type="region of interest" description="Disordered" evidence="2">
    <location>
        <begin position="498"/>
        <end position="537"/>
    </location>
</feature>
<dbReference type="GeneID" id="30203246"/>
<dbReference type="PROSITE" id="PS50003">
    <property type="entry name" value="PH_DOMAIN"/>
    <property type="match status" value="1"/>
</dbReference>
<proteinExistence type="predicted"/>